<evidence type="ECO:0000259" key="4">
    <source>
        <dbReference type="PROSITE" id="PS50002"/>
    </source>
</evidence>
<dbReference type="Gene3D" id="2.30.30.40">
    <property type="entry name" value="SH3 Domains"/>
    <property type="match status" value="1"/>
</dbReference>
<gene>
    <name evidence="5" type="ORF">PhCBS80983_g01458</name>
</gene>
<feature type="region of interest" description="Disordered" evidence="3">
    <location>
        <begin position="296"/>
        <end position="366"/>
    </location>
</feature>
<feature type="compositionally biased region" description="Polar residues" evidence="3">
    <location>
        <begin position="772"/>
        <end position="782"/>
    </location>
</feature>
<feature type="compositionally biased region" description="Pro residues" evidence="3">
    <location>
        <begin position="478"/>
        <end position="487"/>
    </location>
</feature>
<dbReference type="InterPro" id="IPR036028">
    <property type="entry name" value="SH3-like_dom_sf"/>
</dbReference>
<evidence type="ECO:0000256" key="3">
    <source>
        <dbReference type="SAM" id="MobiDB-lite"/>
    </source>
</evidence>
<feature type="compositionally biased region" description="Low complexity" evidence="3">
    <location>
        <begin position="344"/>
        <end position="363"/>
    </location>
</feature>
<protein>
    <recommendedName>
        <fullName evidence="4">SH3 domain-containing protein</fullName>
    </recommendedName>
</protein>
<feature type="domain" description="SH3" evidence="4">
    <location>
        <begin position="925"/>
        <end position="987"/>
    </location>
</feature>
<dbReference type="AlphaFoldDB" id="A0A507EA55"/>
<comment type="caution">
    <text evidence="5">The sequence shown here is derived from an EMBL/GenBank/DDBJ whole genome shotgun (WGS) entry which is preliminary data.</text>
</comment>
<reference evidence="5 6" key="1">
    <citation type="journal article" date="2019" name="Sci. Rep.">
        <title>Comparative genomics of chytrid fungi reveal insights into the obligate biotrophic and pathogenic lifestyle of Synchytrium endobioticum.</title>
        <authorList>
            <person name="van de Vossenberg B.T.L.H."/>
            <person name="Warris S."/>
            <person name="Nguyen H.D.T."/>
            <person name="van Gent-Pelzer M.P.E."/>
            <person name="Joly D.L."/>
            <person name="van de Geest H.C."/>
            <person name="Bonants P.J.M."/>
            <person name="Smith D.S."/>
            <person name="Levesque C.A."/>
            <person name="van der Lee T.A.J."/>
        </authorList>
    </citation>
    <scope>NUCLEOTIDE SEQUENCE [LARGE SCALE GENOMIC DNA]</scope>
    <source>
        <strain evidence="5 6">CBS 809.83</strain>
    </source>
</reference>
<dbReference type="Proteomes" id="UP000318582">
    <property type="component" value="Unassembled WGS sequence"/>
</dbReference>
<evidence type="ECO:0000256" key="2">
    <source>
        <dbReference type="PROSITE-ProRule" id="PRU00192"/>
    </source>
</evidence>
<proteinExistence type="predicted"/>
<dbReference type="Gene3D" id="6.10.140.1620">
    <property type="match status" value="1"/>
</dbReference>
<feature type="region of interest" description="Disordered" evidence="3">
    <location>
        <begin position="226"/>
        <end position="246"/>
    </location>
</feature>
<dbReference type="SUPFAM" id="SSF50044">
    <property type="entry name" value="SH3-domain"/>
    <property type="match status" value="1"/>
</dbReference>
<dbReference type="Pfam" id="PF14604">
    <property type="entry name" value="SH3_9"/>
    <property type="match status" value="1"/>
</dbReference>
<accession>A0A507EA55</accession>
<dbReference type="PROSITE" id="PS50002">
    <property type="entry name" value="SH3"/>
    <property type="match status" value="1"/>
</dbReference>
<keyword evidence="1 2" id="KW-0728">SH3 domain</keyword>
<feature type="compositionally biased region" description="Pro residues" evidence="3">
    <location>
        <begin position="517"/>
        <end position="683"/>
    </location>
</feature>
<dbReference type="EMBL" id="QEAQ01000011">
    <property type="protein sequence ID" value="TPX60963.1"/>
    <property type="molecule type" value="Genomic_DNA"/>
</dbReference>
<sequence>MDVLQAASTGSLPMDQYVDQGVHDVDCQQLIIDEHEMHQRFSQEQLPVEQEVLPGDEEVLSDAPVGSTTDAYHNEILPGILDAFLRSHENLKEIVAHSENLYHGSDAITNDKSRFVEAQVQTSGYAKQGMSALAYQLYTAAETLGKFLDLQEGIVEKLKRESESATERVTHAFDRLGKRSLGEPREKIHRRSKKIVKTEGQLPKLPTQPQLQLNLNAFSKIGIIPNAPPASRRSSRVSTTSPHVYSPSKMTLGQVASMSRADTAMGHQRGTLSDLFQSGDAGGSVRSSAGVNRMSISSIHSIGRRDGGRSSISARSVTPTDPLAQSGQRDSHQSLLPPSRDADAASIRSAGMQSSSSSRDFSSLQRNATAPITDAGESAQLGSAVNLAKTAPGCSGSSFEDSPVVRSTTIQNSASISSLHRIDYESICGAAVVARQFFENSKPKGFDGSIESSAISDGHFESTSEVLSAVTVTASSGGPPPPPPPPMSGVQASMVPNPPIAVSAPVTPFAPRAASGGPPPPPPAPVTSGGPPPPPPPPAASGGPPAPSPPPVTSGGPPPPPPPPAASGGPPAPPPPPVTSGGPPPPPPPPAAGGGPPPPPPPPTAGQSSAPPPPPPPAKTAGGPPPPPPPPTSAVSGGPPPPPPPPAAGGGPPPPPPPPSAGGGPPPPPPPPGAGGPPPPPLPSSGGAGGPQPPPPPSFGGNDLQSQLANALKGKTLRSVAPPPEPAPASGGSDGISLQEQLLLAVRNRGTVRKPIGEPAPPAAKEPEPVSMQDQLRMTLQKRSQRAPSGELESAPKPKAEPIMDFQSQLRSALKSRPPGSATIMKEKKAEEESPSPALSAGGTIRDRWKTMEKATSATAVTNPARKTSTGKSPVAVIKVVSETAIETTKVITEPPTETVATVASGSTEAVMPAAPMLPPAPGIPPGTIVVALADYEGGGETQLSMTAGETFKVTKWDYGNGWAYGSSLDGSKVGVFPQTYVQRSTGV</sequence>
<feature type="compositionally biased region" description="Polar residues" evidence="3">
    <location>
        <begin position="310"/>
        <end position="336"/>
    </location>
</feature>
<name>A0A507EA55_9FUNG</name>
<evidence type="ECO:0000313" key="6">
    <source>
        <dbReference type="Proteomes" id="UP000318582"/>
    </source>
</evidence>
<dbReference type="InterPro" id="IPR001452">
    <property type="entry name" value="SH3_domain"/>
</dbReference>
<evidence type="ECO:0000256" key="1">
    <source>
        <dbReference type="ARBA" id="ARBA00022443"/>
    </source>
</evidence>
<evidence type="ECO:0000313" key="5">
    <source>
        <dbReference type="EMBL" id="TPX60963.1"/>
    </source>
</evidence>
<feature type="region of interest" description="Disordered" evidence="3">
    <location>
        <begin position="471"/>
        <end position="843"/>
    </location>
</feature>
<keyword evidence="6" id="KW-1185">Reference proteome</keyword>
<organism evidence="5 6">
    <name type="scientific">Powellomyces hirtus</name>
    <dbReference type="NCBI Taxonomy" id="109895"/>
    <lineage>
        <taxon>Eukaryota</taxon>
        <taxon>Fungi</taxon>
        <taxon>Fungi incertae sedis</taxon>
        <taxon>Chytridiomycota</taxon>
        <taxon>Chytridiomycota incertae sedis</taxon>
        <taxon>Chytridiomycetes</taxon>
        <taxon>Spizellomycetales</taxon>
        <taxon>Powellomycetaceae</taxon>
        <taxon>Powellomyces</taxon>
    </lineage>
</organism>
<dbReference type="SMART" id="SM00326">
    <property type="entry name" value="SH3"/>
    <property type="match status" value="1"/>
</dbReference>
<feature type="compositionally biased region" description="Low complexity" evidence="3">
    <location>
        <begin position="229"/>
        <end position="242"/>
    </location>
</feature>
<dbReference type="STRING" id="109895.A0A507EA55"/>